<keyword evidence="1" id="KW-0472">Membrane</keyword>
<comment type="caution">
    <text evidence="2">The sequence shown here is derived from an EMBL/GenBank/DDBJ whole genome shotgun (WGS) entry which is preliminary data.</text>
</comment>
<evidence type="ECO:0000313" key="2">
    <source>
        <dbReference type="EMBL" id="GAJ00875.1"/>
    </source>
</evidence>
<evidence type="ECO:0000256" key="1">
    <source>
        <dbReference type="SAM" id="Phobius"/>
    </source>
</evidence>
<gene>
    <name evidence="2" type="ORF">S12H4_35738</name>
</gene>
<keyword evidence="1" id="KW-1133">Transmembrane helix</keyword>
<keyword evidence="1" id="KW-0812">Transmembrane</keyword>
<dbReference type="AlphaFoldDB" id="X1V7C1"/>
<protein>
    <submittedName>
        <fullName evidence="2">Uncharacterized protein</fullName>
    </submittedName>
</protein>
<accession>X1V7C1</accession>
<reference evidence="2" key="1">
    <citation type="journal article" date="2014" name="Front. Microbiol.">
        <title>High frequency of phylogenetically diverse reductive dehalogenase-homologous genes in deep subseafloor sedimentary metagenomes.</title>
        <authorList>
            <person name="Kawai M."/>
            <person name="Futagami T."/>
            <person name="Toyoda A."/>
            <person name="Takaki Y."/>
            <person name="Nishi S."/>
            <person name="Hori S."/>
            <person name="Arai W."/>
            <person name="Tsubouchi T."/>
            <person name="Morono Y."/>
            <person name="Uchiyama I."/>
            <person name="Ito T."/>
            <person name="Fujiyama A."/>
            <person name="Inagaki F."/>
            <person name="Takami H."/>
        </authorList>
    </citation>
    <scope>NUCLEOTIDE SEQUENCE</scope>
    <source>
        <strain evidence="2">Expedition CK06-06</strain>
    </source>
</reference>
<proteinExistence type="predicted"/>
<sequence length="56" mass="6222">MKEKLELVMGFFWIIIAIVFMNGWGGVGFDELVVCSSLFILGLGCVIYSIYANKGK</sequence>
<feature type="transmembrane region" description="Helical" evidence="1">
    <location>
        <begin position="7"/>
        <end position="25"/>
    </location>
</feature>
<organism evidence="2">
    <name type="scientific">marine sediment metagenome</name>
    <dbReference type="NCBI Taxonomy" id="412755"/>
    <lineage>
        <taxon>unclassified sequences</taxon>
        <taxon>metagenomes</taxon>
        <taxon>ecological metagenomes</taxon>
    </lineage>
</organism>
<feature type="transmembrane region" description="Helical" evidence="1">
    <location>
        <begin position="31"/>
        <end position="51"/>
    </location>
</feature>
<name>X1V7C1_9ZZZZ</name>
<dbReference type="EMBL" id="BARW01021249">
    <property type="protein sequence ID" value="GAJ00875.1"/>
    <property type="molecule type" value="Genomic_DNA"/>
</dbReference>